<evidence type="ECO:0000256" key="3">
    <source>
        <dbReference type="SAM" id="SignalP"/>
    </source>
</evidence>
<feature type="domain" description="Yeast cell wall synthesis Kre9/Knh1-like N-terminal" evidence="4">
    <location>
        <begin position="26"/>
        <end position="113"/>
    </location>
</feature>
<evidence type="ECO:0000313" key="6">
    <source>
        <dbReference type="Proteomes" id="UP000184073"/>
    </source>
</evidence>
<dbReference type="Proteomes" id="UP000184073">
    <property type="component" value="Unassembled WGS sequence"/>
</dbReference>
<feature type="signal peptide" evidence="3">
    <location>
        <begin position="1"/>
        <end position="18"/>
    </location>
</feature>
<dbReference type="InterPro" id="IPR052982">
    <property type="entry name" value="SRP1/TIP1-like"/>
</dbReference>
<keyword evidence="6" id="KW-1185">Reference proteome</keyword>
<organism evidence="5 6">
    <name type="scientific">Aspergillus versicolor CBS 583.65</name>
    <dbReference type="NCBI Taxonomy" id="1036611"/>
    <lineage>
        <taxon>Eukaryota</taxon>
        <taxon>Fungi</taxon>
        <taxon>Dikarya</taxon>
        <taxon>Ascomycota</taxon>
        <taxon>Pezizomycotina</taxon>
        <taxon>Eurotiomycetes</taxon>
        <taxon>Eurotiomycetidae</taxon>
        <taxon>Eurotiales</taxon>
        <taxon>Aspergillaceae</taxon>
        <taxon>Aspergillus</taxon>
        <taxon>Aspergillus subgen. Nidulantes</taxon>
    </lineage>
</organism>
<evidence type="ECO:0000256" key="1">
    <source>
        <dbReference type="ARBA" id="ARBA00022729"/>
    </source>
</evidence>
<name>A0A1L9P8B5_ASPVE</name>
<dbReference type="RefSeq" id="XP_040663532.1">
    <property type="nucleotide sequence ID" value="XM_040816694.1"/>
</dbReference>
<keyword evidence="1 3" id="KW-0732">Signal</keyword>
<dbReference type="GeneID" id="63732205"/>
<feature type="region of interest" description="Disordered" evidence="2">
    <location>
        <begin position="115"/>
        <end position="215"/>
    </location>
</feature>
<feature type="compositionally biased region" description="Low complexity" evidence="2">
    <location>
        <begin position="116"/>
        <end position="201"/>
    </location>
</feature>
<accession>A0A1L9P8B5</accession>
<feature type="chain" id="PRO_5013041440" description="Yeast cell wall synthesis Kre9/Knh1-like N-terminal domain-containing protein" evidence="3">
    <location>
        <begin position="19"/>
        <end position="232"/>
    </location>
</feature>
<dbReference type="EMBL" id="KV878126">
    <property type="protein sequence ID" value="OJI97769.1"/>
    <property type="molecule type" value="Genomic_DNA"/>
</dbReference>
<reference evidence="6" key="1">
    <citation type="journal article" date="2017" name="Genome Biol.">
        <title>Comparative genomics reveals high biological diversity and specific adaptations in the industrially and medically important fungal genus Aspergillus.</title>
        <authorList>
            <person name="de Vries R.P."/>
            <person name="Riley R."/>
            <person name="Wiebenga A."/>
            <person name="Aguilar-Osorio G."/>
            <person name="Amillis S."/>
            <person name="Uchima C.A."/>
            <person name="Anderluh G."/>
            <person name="Asadollahi M."/>
            <person name="Askin M."/>
            <person name="Barry K."/>
            <person name="Battaglia E."/>
            <person name="Bayram O."/>
            <person name="Benocci T."/>
            <person name="Braus-Stromeyer S.A."/>
            <person name="Caldana C."/>
            <person name="Canovas D."/>
            <person name="Cerqueira G.C."/>
            <person name="Chen F."/>
            <person name="Chen W."/>
            <person name="Choi C."/>
            <person name="Clum A."/>
            <person name="Dos Santos R.A."/>
            <person name="Damasio A.R."/>
            <person name="Diallinas G."/>
            <person name="Emri T."/>
            <person name="Fekete E."/>
            <person name="Flipphi M."/>
            <person name="Freyberg S."/>
            <person name="Gallo A."/>
            <person name="Gournas C."/>
            <person name="Habgood R."/>
            <person name="Hainaut M."/>
            <person name="Harispe M.L."/>
            <person name="Henrissat B."/>
            <person name="Hilden K.S."/>
            <person name="Hope R."/>
            <person name="Hossain A."/>
            <person name="Karabika E."/>
            <person name="Karaffa L."/>
            <person name="Karanyi Z."/>
            <person name="Krasevec N."/>
            <person name="Kuo A."/>
            <person name="Kusch H."/>
            <person name="LaButti K."/>
            <person name="Lagendijk E.L."/>
            <person name="Lapidus A."/>
            <person name="Levasseur A."/>
            <person name="Lindquist E."/>
            <person name="Lipzen A."/>
            <person name="Logrieco A.F."/>
            <person name="MacCabe A."/>
            <person name="Maekelae M.R."/>
            <person name="Malavazi I."/>
            <person name="Melin P."/>
            <person name="Meyer V."/>
            <person name="Mielnichuk N."/>
            <person name="Miskei M."/>
            <person name="Molnar A.P."/>
            <person name="Mule G."/>
            <person name="Ngan C.Y."/>
            <person name="Orejas M."/>
            <person name="Orosz E."/>
            <person name="Ouedraogo J.P."/>
            <person name="Overkamp K.M."/>
            <person name="Park H.-S."/>
            <person name="Perrone G."/>
            <person name="Piumi F."/>
            <person name="Punt P.J."/>
            <person name="Ram A.F."/>
            <person name="Ramon A."/>
            <person name="Rauscher S."/>
            <person name="Record E."/>
            <person name="Riano-Pachon D.M."/>
            <person name="Robert V."/>
            <person name="Roehrig J."/>
            <person name="Ruller R."/>
            <person name="Salamov A."/>
            <person name="Salih N.S."/>
            <person name="Samson R.A."/>
            <person name="Sandor E."/>
            <person name="Sanguinetti M."/>
            <person name="Schuetze T."/>
            <person name="Sepcic K."/>
            <person name="Shelest E."/>
            <person name="Sherlock G."/>
            <person name="Sophianopoulou V."/>
            <person name="Squina F.M."/>
            <person name="Sun H."/>
            <person name="Susca A."/>
            <person name="Todd R.B."/>
            <person name="Tsang A."/>
            <person name="Unkles S.E."/>
            <person name="van de Wiele N."/>
            <person name="van Rossen-Uffink D."/>
            <person name="Oliveira J.V."/>
            <person name="Vesth T.C."/>
            <person name="Visser J."/>
            <person name="Yu J.-H."/>
            <person name="Zhou M."/>
            <person name="Andersen M.R."/>
            <person name="Archer D.B."/>
            <person name="Baker S.E."/>
            <person name="Benoit I."/>
            <person name="Brakhage A.A."/>
            <person name="Braus G.H."/>
            <person name="Fischer R."/>
            <person name="Frisvad J.C."/>
            <person name="Goldman G.H."/>
            <person name="Houbraken J."/>
            <person name="Oakley B."/>
            <person name="Pocsi I."/>
            <person name="Scazzocchio C."/>
            <person name="Seiboth B."/>
            <person name="vanKuyk P.A."/>
            <person name="Wortman J."/>
            <person name="Dyer P.S."/>
            <person name="Grigoriev I.V."/>
        </authorList>
    </citation>
    <scope>NUCLEOTIDE SEQUENCE [LARGE SCALE GENOMIC DNA]</scope>
    <source>
        <strain evidence="6">CBS 583.65</strain>
    </source>
</reference>
<proteinExistence type="predicted"/>
<evidence type="ECO:0000256" key="2">
    <source>
        <dbReference type="SAM" id="MobiDB-lite"/>
    </source>
</evidence>
<sequence>MRSVFFLALSAVATLAAARENAFNIPKDGYEFTAGESTTLKWAPSTEGTVTLRLQRGDVFDSSTGTVIASNIANSGSYTWSVPKDIAEHGDYTVEIVSDSDPDSSNYLPQFSVQGAAAATTASESESATPTPETTTTETSSSSTSTDTTTSTSTTTESSSSASPTPTSTSSESPSETPASTTSTESSSSSTESPSSSPSSSIPSVDDGDNAGMANRVSGGLLALALGVAALV</sequence>
<dbReference type="STRING" id="1036611.A0A1L9P8B5"/>
<evidence type="ECO:0000259" key="4">
    <source>
        <dbReference type="Pfam" id="PF10342"/>
    </source>
</evidence>
<dbReference type="PANTHER" id="PTHR40633">
    <property type="entry name" value="MATRIX PROTEIN, PUTATIVE (AFU_ORTHOLOGUE AFUA_8G05410)-RELATED"/>
    <property type="match status" value="1"/>
</dbReference>
<dbReference type="VEuPathDB" id="FungiDB:ASPVEDRAFT_79459"/>
<dbReference type="Pfam" id="PF10342">
    <property type="entry name" value="Kre9_KNH"/>
    <property type="match status" value="1"/>
</dbReference>
<protein>
    <recommendedName>
        <fullName evidence="4">Yeast cell wall synthesis Kre9/Knh1-like N-terminal domain-containing protein</fullName>
    </recommendedName>
</protein>
<gene>
    <name evidence="5" type="ORF">ASPVEDRAFT_79459</name>
</gene>
<dbReference type="InterPro" id="IPR018466">
    <property type="entry name" value="Kre9/Knh1-like_N"/>
</dbReference>
<dbReference type="PANTHER" id="PTHR40633:SF5">
    <property type="entry name" value="ANCHORED PROTEIN, PUTATIVE (AFU_ORTHOLOGUE AFUA_8G04370)-RELATED"/>
    <property type="match status" value="1"/>
</dbReference>
<dbReference type="OrthoDB" id="2260257at2759"/>
<dbReference type="AlphaFoldDB" id="A0A1L9P8B5"/>
<evidence type="ECO:0000313" key="5">
    <source>
        <dbReference type="EMBL" id="OJI97769.1"/>
    </source>
</evidence>